<name>A0ABW9GY30_9FIRM</name>
<keyword evidence="1" id="KW-0812">Transmembrane</keyword>
<dbReference type="RefSeq" id="WP_408977133.1">
    <property type="nucleotide sequence ID" value="NZ_JBJUVG010000004.1"/>
</dbReference>
<keyword evidence="1" id="KW-1133">Transmembrane helix</keyword>
<feature type="transmembrane region" description="Helical" evidence="1">
    <location>
        <begin position="71"/>
        <end position="91"/>
    </location>
</feature>
<feature type="transmembrane region" description="Helical" evidence="1">
    <location>
        <begin position="12"/>
        <end position="32"/>
    </location>
</feature>
<keyword evidence="1" id="KW-0472">Membrane</keyword>
<evidence type="ECO:0000313" key="2">
    <source>
        <dbReference type="EMBL" id="MFM9413514.1"/>
    </source>
</evidence>
<comment type="caution">
    <text evidence="2">The sequence shown here is derived from an EMBL/GenBank/DDBJ whole genome shotgun (WGS) entry which is preliminary data.</text>
</comment>
<accession>A0ABW9GY30</accession>
<sequence length="127" mass="14033">MEAEAKAGFLRTLFEGAGTGLYLVWLLLYAALVQGLLEDFSGGTALLLLVILTTVQIMASLLYQGGVRRRLSWVWMVSTGLQTVYLVYLWITVATGFGQGLFCLYTIAVNALLFIPAGWFARQKDVF</sequence>
<keyword evidence="3" id="KW-1185">Reference proteome</keyword>
<dbReference type="Proteomes" id="UP001631949">
    <property type="component" value="Unassembled WGS sequence"/>
</dbReference>
<proteinExistence type="predicted"/>
<organism evidence="2 3">
    <name type="scientific">Peptococcus simiae</name>
    <dbReference type="NCBI Taxonomy" id="1643805"/>
    <lineage>
        <taxon>Bacteria</taxon>
        <taxon>Bacillati</taxon>
        <taxon>Bacillota</taxon>
        <taxon>Clostridia</taxon>
        <taxon>Eubacteriales</taxon>
        <taxon>Peptococcaceae</taxon>
        <taxon>Peptococcus</taxon>
    </lineage>
</organism>
<feature type="transmembrane region" description="Helical" evidence="1">
    <location>
        <begin position="97"/>
        <end position="121"/>
    </location>
</feature>
<reference evidence="2 3" key="1">
    <citation type="journal article" date="2016" name="Int. J. Syst. Evol. Microbiol.">
        <title>Peptococcus simiae sp. nov., isolated from rhesus macaque faeces and emended description of the genus Peptococcus.</title>
        <authorList>
            <person name="Shkoporov A.N."/>
            <person name="Efimov B.A."/>
            <person name="Kondova I."/>
            <person name="Ouwerling B."/>
            <person name="Chaplin A.V."/>
            <person name="Shcherbakova V.A."/>
            <person name="Langermans J.A.M."/>
        </authorList>
    </citation>
    <scope>NUCLEOTIDE SEQUENCE [LARGE SCALE GENOMIC DNA]</scope>
    <source>
        <strain evidence="2 3">M108</strain>
    </source>
</reference>
<protein>
    <submittedName>
        <fullName evidence="2">Uncharacterized protein</fullName>
    </submittedName>
</protein>
<evidence type="ECO:0000256" key="1">
    <source>
        <dbReference type="SAM" id="Phobius"/>
    </source>
</evidence>
<evidence type="ECO:0000313" key="3">
    <source>
        <dbReference type="Proteomes" id="UP001631949"/>
    </source>
</evidence>
<gene>
    <name evidence="2" type="ORF">ACKQTC_03945</name>
</gene>
<feature type="transmembrane region" description="Helical" evidence="1">
    <location>
        <begin position="44"/>
        <end position="64"/>
    </location>
</feature>
<dbReference type="EMBL" id="JBJUVG010000004">
    <property type="protein sequence ID" value="MFM9413514.1"/>
    <property type="molecule type" value="Genomic_DNA"/>
</dbReference>